<dbReference type="GO" id="GO:0005886">
    <property type="term" value="C:plasma membrane"/>
    <property type="evidence" value="ECO:0007669"/>
    <property type="project" value="TreeGrafter"/>
</dbReference>
<sequence>MQTEHYMIFSLITLMLVFFIWGKWRYDVVAMATLLIASFVGLVPIDNAFEGFSNPAVITVAAVLVVSKGLTNAGVVDFIAKHLLKTGDNTMVQMTLLVLTVTIGSAFMNNIGALALMMPVALKLSRKNNKSPSIFLMPLAFGSLLGGMMTLIGTPPNIIISMYRAESTGSSAFGMFDFLPVGGGVALAGVLFILLLGWRLIPKRTGGKSAEDLFEIKDYITEVLVPEDSQYIEKTVSELESTIEGDLKVVAVYRNDKTFAAPSLSLKFKSNDSVVIESAAQEFQELLAATDLVLAETSKLSQADISSDEIEIIETVVMTNSFLIGRSARSMKFRSRYGINILGVAREGVRIKNTPDTISFRIGDILLLQGNPDTINDLISQWGCLPLAGRGLTLGKTKKLLPGIGMFAAAIALTAFGIIPVQIAFISVAVLMVVGKFLSLREVYESIDWSIIILLGAIIPVSKALETTGGAQLIAQNILGIADKIPLWASIAVVLTVSMTLSDIVNNAAAVLIMAPIAVEIASGLSVSPDSFLMSVAIGASCSFLTPIGHQSNTLIMGPGGYKFGDYWKMGLPLEIIVVCVATPLIMLTWL</sequence>
<dbReference type="Proteomes" id="UP000199208">
    <property type="component" value="Unassembled WGS sequence"/>
</dbReference>
<keyword evidence="2" id="KW-0813">Transport</keyword>
<keyword evidence="6 7" id="KW-0472">Membrane</keyword>
<dbReference type="InterPro" id="IPR006037">
    <property type="entry name" value="RCK_C"/>
</dbReference>
<feature type="transmembrane region" description="Helical" evidence="7">
    <location>
        <begin position="508"/>
        <end position="525"/>
    </location>
</feature>
<proteinExistence type="predicted"/>
<dbReference type="InterPro" id="IPR036721">
    <property type="entry name" value="RCK_C_sf"/>
</dbReference>
<reference evidence="9 10" key="1">
    <citation type="submission" date="2016-10" db="EMBL/GenBank/DDBJ databases">
        <authorList>
            <person name="de Groot N.N."/>
        </authorList>
    </citation>
    <scope>NUCLEOTIDE SEQUENCE [LARGE SCALE GENOMIC DNA]</scope>
    <source>
        <strain evidence="9 10">DSM 2784</strain>
    </source>
</reference>
<evidence type="ECO:0000313" key="9">
    <source>
        <dbReference type="EMBL" id="SCZ80915.1"/>
    </source>
</evidence>
<dbReference type="Gene3D" id="3.30.70.1450">
    <property type="entry name" value="Regulator of K+ conductance, C-terminal domain"/>
    <property type="match status" value="2"/>
</dbReference>
<feature type="transmembrane region" description="Helical" evidence="7">
    <location>
        <begin position="406"/>
        <end position="434"/>
    </location>
</feature>
<evidence type="ECO:0000256" key="3">
    <source>
        <dbReference type="ARBA" id="ARBA00022692"/>
    </source>
</evidence>
<feature type="transmembrane region" description="Helical" evidence="7">
    <location>
        <begin position="485"/>
        <end position="502"/>
    </location>
</feature>
<evidence type="ECO:0000313" key="10">
    <source>
        <dbReference type="Proteomes" id="UP000199208"/>
    </source>
</evidence>
<dbReference type="InterPro" id="IPR004680">
    <property type="entry name" value="Cit_transptr-like_dom"/>
</dbReference>
<dbReference type="AlphaFoldDB" id="A0A1G5S3G7"/>
<evidence type="ECO:0000256" key="2">
    <source>
        <dbReference type="ARBA" id="ARBA00022448"/>
    </source>
</evidence>
<protein>
    <submittedName>
        <fullName evidence="9">Di-and tricarboxylate transporter</fullName>
    </submittedName>
</protein>
<feature type="transmembrane region" description="Helical" evidence="7">
    <location>
        <begin position="570"/>
        <end position="590"/>
    </location>
</feature>
<dbReference type="InterPro" id="IPR051679">
    <property type="entry name" value="DASS-Related_Transporters"/>
</dbReference>
<evidence type="ECO:0000256" key="5">
    <source>
        <dbReference type="ARBA" id="ARBA00022989"/>
    </source>
</evidence>
<feature type="transmembrane region" description="Helical" evidence="7">
    <location>
        <begin position="172"/>
        <end position="198"/>
    </location>
</feature>
<feature type="domain" description="RCK C-terminal" evidence="8">
    <location>
        <begin position="300"/>
        <end position="384"/>
    </location>
</feature>
<dbReference type="EMBL" id="FMWL01000015">
    <property type="protein sequence ID" value="SCZ80915.1"/>
    <property type="molecule type" value="Genomic_DNA"/>
</dbReference>
<dbReference type="PANTHER" id="PTHR43652">
    <property type="entry name" value="BASIC AMINO ACID ANTIPORTER YFCC-RELATED"/>
    <property type="match status" value="1"/>
</dbReference>
<feature type="transmembrane region" description="Helical" evidence="7">
    <location>
        <begin position="446"/>
        <end position="465"/>
    </location>
</feature>
<feature type="transmembrane region" description="Helical" evidence="7">
    <location>
        <begin position="5"/>
        <end position="22"/>
    </location>
</feature>
<dbReference type="GO" id="GO:0006813">
    <property type="term" value="P:potassium ion transport"/>
    <property type="evidence" value="ECO:0007669"/>
    <property type="project" value="InterPro"/>
</dbReference>
<keyword evidence="4" id="KW-0677">Repeat</keyword>
<dbReference type="GO" id="GO:0008324">
    <property type="term" value="F:monoatomic cation transmembrane transporter activity"/>
    <property type="evidence" value="ECO:0007669"/>
    <property type="project" value="InterPro"/>
</dbReference>
<feature type="domain" description="RCK C-terminal" evidence="8">
    <location>
        <begin position="208"/>
        <end position="292"/>
    </location>
</feature>
<feature type="transmembrane region" description="Helical" evidence="7">
    <location>
        <begin position="96"/>
        <end position="122"/>
    </location>
</feature>
<evidence type="ECO:0000256" key="7">
    <source>
        <dbReference type="SAM" id="Phobius"/>
    </source>
</evidence>
<feature type="transmembrane region" description="Helical" evidence="7">
    <location>
        <begin position="532"/>
        <end position="550"/>
    </location>
</feature>
<dbReference type="Pfam" id="PF03600">
    <property type="entry name" value="CitMHS"/>
    <property type="match status" value="1"/>
</dbReference>
<name>A0A1G5S3G7_9FIRM</name>
<accession>A0A1G5S3G7</accession>
<evidence type="ECO:0000256" key="6">
    <source>
        <dbReference type="ARBA" id="ARBA00023136"/>
    </source>
</evidence>
<keyword evidence="10" id="KW-1185">Reference proteome</keyword>
<dbReference type="STRING" id="1120920.SAMN03080599_02514"/>
<dbReference type="SUPFAM" id="SSF116726">
    <property type="entry name" value="TrkA C-terminal domain-like"/>
    <property type="match status" value="2"/>
</dbReference>
<gene>
    <name evidence="9" type="ORF">SAMN03080599_02514</name>
</gene>
<feature type="transmembrane region" description="Helical" evidence="7">
    <location>
        <begin position="134"/>
        <end position="152"/>
    </location>
</feature>
<evidence type="ECO:0000256" key="1">
    <source>
        <dbReference type="ARBA" id="ARBA00004141"/>
    </source>
</evidence>
<dbReference type="PROSITE" id="PS51202">
    <property type="entry name" value="RCK_C"/>
    <property type="match status" value="2"/>
</dbReference>
<evidence type="ECO:0000256" key="4">
    <source>
        <dbReference type="ARBA" id="ARBA00022737"/>
    </source>
</evidence>
<evidence type="ECO:0000259" key="8">
    <source>
        <dbReference type="PROSITE" id="PS51202"/>
    </source>
</evidence>
<keyword evidence="5 7" id="KW-1133">Transmembrane helix</keyword>
<dbReference type="Pfam" id="PF02080">
    <property type="entry name" value="TrkA_C"/>
    <property type="match status" value="2"/>
</dbReference>
<feature type="transmembrane region" description="Helical" evidence="7">
    <location>
        <begin position="28"/>
        <end position="45"/>
    </location>
</feature>
<feature type="transmembrane region" description="Helical" evidence="7">
    <location>
        <begin position="57"/>
        <end position="76"/>
    </location>
</feature>
<keyword evidence="3 7" id="KW-0812">Transmembrane</keyword>
<organism evidence="9 10">
    <name type="scientific">Acidaminobacter hydrogenoformans DSM 2784</name>
    <dbReference type="NCBI Taxonomy" id="1120920"/>
    <lineage>
        <taxon>Bacteria</taxon>
        <taxon>Bacillati</taxon>
        <taxon>Bacillota</taxon>
        <taxon>Clostridia</taxon>
        <taxon>Peptostreptococcales</taxon>
        <taxon>Acidaminobacteraceae</taxon>
        <taxon>Acidaminobacter</taxon>
    </lineage>
</organism>
<dbReference type="RefSeq" id="WP_207646467.1">
    <property type="nucleotide sequence ID" value="NZ_FMWL01000015.1"/>
</dbReference>
<dbReference type="PANTHER" id="PTHR43652:SF2">
    <property type="entry name" value="BASIC AMINO ACID ANTIPORTER YFCC-RELATED"/>
    <property type="match status" value="1"/>
</dbReference>
<comment type="subcellular location">
    <subcellularLocation>
        <location evidence="1">Membrane</location>
        <topology evidence="1">Multi-pass membrane protein</topology>
    </subcellularLocation>
</comment>
<dbReference type="CDD" id="cd01115">
    <property type="entry name" value="SLC13_permease"/>
    <property type="match status" value="1"/>
</dbReference>